<dbReference type="GO" id="GO:0046653">
    <property type="term" value="P:tetrahydrofolate metabolic process"/>
    <property type="evidence" value="ECO:0007669"/>
    <property type="project" value="TreeGrafter"/>
</dbReference>
<protein>
    <submittedName>
        <fullName evidence="7">Glycine hydroxymethyltransferase</fullName>
        <ecNumber evidence="7">2.1.2.1</ecNumber>
    </submittedName>
</protein>
<evidence type="ECO:0000256" key="2">
    <source>
        <dbReference type="ARBA" id="ARBA00006376"/>
    </source>
</evidence>
<dbReference type="InterPro" id="IPR049943">
    <property type="entry name" value="Ser_HO-MeTrfase-like"/>
</dbReference>
<dbReference type="SUPFAM" id="SSF53383">
    <property type="entry name" value="PLP-dependent transferases"/>
    <property type="match status" value="1"/>
</dbReference>
<dbReference type="GO" id="GO:0019264">
    <property type="term" value="P:glycine biosynthetic process from serine"/>
    <property type="evidence" value="ECO:0007669"/>
    <property type="project" value="TreeGrafter"/>
</dbReference>
<evidence type="ECO:0000256" key="4">
    <source>
        <dbReference type="ARBA" id="ARBA00022605"/>
    </source>
</evidence>
<dbReference type="PANTHER" id="PTHR11680">
    <property type="entry name" value="SERINE HYDROXYMETHYLTRANSFERASE"/>
    <property type="match status" value="1"/>
</dbReference>
<keyword evidence="3" id="KW-0554">One-carbon metabolism</keyword>
<dbReference type="Proteomes" id="UP001193748">
    <property type="component" value="Unassembled WGS sequence"/>
</dbReference>
<feature type="domain" description="Serine hydroxymethyltransferase-like" evidence="6">
    <location>
        <begin position="86"/>
        <end position="396"/>
    </location>
</feature>
<dbReference type="InterPro" id="IPR015422">
    <property type="entry name" value="PyrdxlP-dep_Trfase_small"/>
</dbReference>
<dbReference type="GO" id="GO:0004372">
    <property type="term" value="F:glycine hydroxymethyltransferase activity"/>
    <property type="evidence" value="ECO:0007669"/>
    <property type="project" value="UniProtKB-EC"/>
</dbReference>
<dbReference type="Gene3D" id="3.90.1150.10">
    <property type="entry name" value="Aspartate Aminotransferase, domain 1"/>
    <property type="match status" value="1"/>
</dbReference>
<evidence type="ECO:0000256" key="1">
    <source>
        <dbReference type="ARBA" id="ARBA00001933"/>
    </source>
</evidence>
<reference evidence="7" key="1">
    <citation type="submission" date="2020-05" db="EMBL/GenBank/DDBJ databases">
        <authorList>
            <person name="Brown S."/>
            <person name="Huntemann M."/>
            <person name="Clum A."/>
            <person name="Spunde A."/>
            <person name="Palaniappan K."/>
            <person name="Ritter S."/>
            <person name="Mikhailova N."/>
            <person name="Chen I.-M."/>
            <person name="Stamatis D."/>
            <person name="Reddy T."/>
            <person name="O'Malley R."/>
            <person name="Daum C."/>
            <person name="Shapiro N."/>
            <person name="Ivanova N."/>
            <person name="Kyrpides N."/>
            <person name="Woyke T."/>
        </authorList>
    </citation>
    <scope>NUCLEOTIDE SEQUENCE</scope>
    <source>
        <strain evidence="7">DJ080</strain>
    </source>
</reference>
<dbReference type="GO" id="GO:0006730">
    <property type="term" value="P:one-carbon metabolic process"/>
    <property type="evidence" value="ECO:0007669"/>
    <property type="project" value="UniProtKB-KW"/>
</dbReference>
<dbReference type="Gene3D" id="3.40.640.10">
    <property type="entry name" value="Type I PLP-dependent aspartate aminotransferase-like (Major domain)"/>
    <property type="match status" value="1"/>
</dbReference>
<gene>
    <name evidence="7" type="ORF">B0H41_004991</name>
</gene>
<evidence type="ECO:0000256" key="5">
    <source>
        <dbReference type="ARBA" id="ARBA00022898"/>
    </source>
</evidence>
<accession>A0AAX0B865</accession>
<dbReference type="AlphaFoldDB" id="A0AAX0B865"/>
<reference evidence="7" key="2">
    <citation type="journal article" date="2022" name="Nat. Biotechnol.">
        <title>Carbon-negative production of acetone and isopropanol by gas fermentation at industrial pilot scale.</title>
        <authorList>
            <person name="Liew F.E."/>
            <person name="Nogle R."/>
            <person name="Abdalla T."/>
            <person name="Rasor B.J."/>
            <person name="Canter C."/>
            <person name="Jensen R.O."/>
            <person name="Wang L."/>
            <person name="Strutz J."/>
            <person name="Chirania P."/>
            <person name="De Tissera S."/>
            <person name="Mueller A.P."/>
            <person name="Ruan Z."/>
            <person name="Gao A."/>
            <person name="Tran L."/>
            <person name="Engle N.L."/>
            <person name="Bromley J.C."/>
            <person name="Daniell J."/>
            <person name="Conrado R."/>
            <person name="Tschaplinski T.J."/>
            <person name="Giannone R.J."/>
            <person name="Hettich R.L."/>
            <person name="Karim A.S."/>
            <person name="Simpson S.D."/>
            <person name="Brown S.D."/>
            <person name="Leang C."/>
            <person name="Jewett M.C."/>
            <person name="Kopke M."/>
        </authorList>
    </citation>
    <scope>NUCLEOTIDE SEQUENCE</scope>
    <source>
        <strain evidence="7">DJ080</strain>
    </source>
</reference>
<evidence type="ECO:0000256" key="3">
    <source>
        <dbReference type="ARBA" id="ARBA00022563"/>
    </source>
</evidence>
<name>A0AAX0B865_CLOBE</name>
<dbReference type="InterPro" id="IPR039429">
    <property type="entry name" value="SHMT-like_dom"/>
</dbReference>
<comment type="cofactor">
    <cofactor evidence="1">
        <name>pyridoxal 5'-phosphate</name>
        <dbReference type="ChEBI" id="CHEBI:597326"/>
    </cofactor>
</comment>
<dbReference type="InterPro" id="IPR015421">
    <property type="entry name" value="PyrdxlP-dep_Trfase_major"/>
</dbReference>
<dbReference type="GO" id="GO:0030170">
    <property type="term" value="F:pyridoxal phosphate binding"/>
    <property type="evidence" value="ECO:0007669"/>
    <property type="project" value="TreeGrafter"/>
</dbReference>
<evidence type="ECO:0000313" key="7">
    <source>
        <dbReference type="EMBL" id="NRT91312.1"/>
    </source>
</evidence>
<dbReference type="Pfam" id="PF00464">
    <property type="entry name" value="SHMT"/>
    <property type="match status" value="1"/>
</dbReference>
<proteinExistence type="inferred from homology"/>
<evidence type="ECO:0000259" key="6">
    <source>
        <dbReference type="Pfam" id="PF00464"/>
    </source>
</evidence>
<keyword evidence="4" id="KW-0028">Amino-acid biosynthesis</keyword>
<comment type="similarity">
    <text evidence="2">Belongs to the SHMT family.</text>
</comment>
<keyword evidence="5" id="KW-0663">Pyridoxal phosphate</keyword>
<sequence length="448" mass="51059">MSNIEGKNLNATNNENISFKRVSDLFEKLKGYFYANNICKQDFINLSTNENFLSSLVRISNPYLQGGYSYNKVINSNDTDNIIEKELKDITKKIAKSMFECEVFNFDICSSVKAQQSILLGICDYGDSVMHFKKSKYEDSSLEELAKKFPIKVYHIPTHENSLEINMSELDILIKEHPEIKLIMLDQTVKLREESLMALRNVIPDNVIISYDCSDSAGLIASGILPQPSLMGVDIIYGCTNTTIPGPQKGFIGFKDANNPYYESISNWCKLYLQSSSHNEQIVQLLLSLYEMKVFGRQYCIQMVDNAKAFARELYNEGFNVFGESFGFTETNQVYIVIGSLQKTLGCRKNILLRAGIYVDIVEIPGESEVFGLKLGTQAMTRRGFTALEFKEIARILGKLILKDENPENIKFEVKAFLEKYPMFPLKFSFDKFLNEDLVKELISEVVR</sequence>
<evidence type="ECO:0000313" key="8">
    <source>
        <dbReference type="Proteomes" id="UP001193748"/>
    </source>
</evidence>
<dbReference type="InterPro" id="IPR015424">
    <property type="entry name" value="PyrdxlP-dep_Trfase"/>
</dbReference>
<dbReference type="RefSeq" id="WP_077842408.1">
    <property type="nucleotide sequence ID" value="NZ_CP107022.1"/>
</dbReference>
<keyword evidence="7" id="KW-0808">Transferase</keyword>
<comment type="caution">
    <text evidence="7">The sequence shown here is derived from an EMBL/GenBank/DDBJ whole genome shotgun (WGS) entry which is preliminary data.</text>
</comment>
<dbReference type="EMBL" id="JABSWW010000001">
    <property type="protein sequence ID" value="NRT91312.1"/>
    <property type="molecule type" value="Genomic_DNA"/>
</dbReference>
<dbReference type="PANTHER" id="PTHR11680:SF35">
    <property type="entry name" value="SERINE HYDROXYMETHYLTRANSFERASE 1"/>
    <property type="match status" value="1"/>
</dbReference>
<dbReference type="GO" id="GO:0005737">
    <property type="term" value="C:cytoplasm"/>
    <property type="evidence" value="ECO:0007669"/>
    <property type="project" value="TreeGrafter"/>
</dbReference>
<organism evidence="7 8">
    <name type="scientific">Clostridium beijerinckii</name>
    <name type="common">Clostridium MP</name>
    <dbReference type="NCBI Taxonomy" id="1520"/>
    <lineage>
        <taxon>Bacteria</taxon>
        <taxon>Bacillati</taxon>
        <taxon>Bacillota</taxon>
        <taxon>Clostridia</taxon>
        <taxon>Eubacteriales</taxon>
        <taxon>Clostridiaceae</taxon>
        <taxon>Clostridium</taxon>
    </lineage>
</organism>
<dbReference type="EC" id="2.1.2.1" evidence="7"/>